<gene>
    <name evidence="3" type="ORF">Q4610_15595</name>
</gene>
<evidence type="ECO:0000259" key="2">
    <source>
        <dbReference type="SMART" id="SM00822"/>
    </source>
</evidence>
<dbReference type="Gene3D" id="3.40.50.720">
    <property type="entry name" value="NAD(P)-binding Rossmann-like Domain"/>
    <property type="match status" value="1"/>
</dbReference>
<dbReference type="PRINTS" id="PR00081">
    <property type="entry name" value="GDHRDH"/>
</dbReference>
<feature type="domain" description="Ketoreductase" evidence="2">
    <location>
        <begin position="10"/>
        <end position="199"/>
    </location>
</feature>
<organism evidence="3 4">
    <name type="scientific">Sphingobium cyanobacteriorum</name>
    <dbReference type="NCBI Taxonomy" id="3063954"/>
    <lineage>
        <taxon>Bacteria</taxon>
        <taxon>Pseudomonadati</taxon>
        <taxon>Pseudomonadota</taxon>
        <taxon>Alphaproteobacteria</taxon>
        <taxon>Sphingomonadales</taxon>
        <taxon>Sphingomonadaceae</taxon>
        <taxon>Sphingobium</taxon>
    </lineage>
</organism>
<dbReference type="InterPro" id="IPR036291">
    <property type="entry name" value="NAD(P)-bd_dom_sf"/>
</dbReference>
<reference evidence="3" key="1">
    <citation type="submission" date="2023-07" db="EMBL/GenBank/DDBJ databases">
        <title>Bacterial whole genome sequence for Sphingobium sp. HBC34.</title>
        <authorList>
            <person name="Le V."/>
            <person name="Ko S.-R."/>
            <person name="Ahn C.-Y."/>
            <person name="Oh H.-M."/>
        </authorList>
    </citation>
    <scope>NUCLEOTIDE SEQUENCE</scope>
    <source>
        <strain evidence="3">HBC34</strain>
    </source>
</reference>
<protein>
    <submittedName>
        <fullName evidence="3">SDR family oxidoreductase</fullName>
    </submittedName>
</protein>
<dbReference type="EMBL" id="JAUQOM010000008">
    <property type="protein sequence ID" value="MDO7836472.1"/>
    <property type="molecule type" value="Genomic_DNA"/>
</dbReference>
<comment type="similarity">
    <text evidence="1">Belongs to the short-chain dehydrogenases/reductases (SDR) family.</text>
</comment>
<accession>A0ABT8ZPK5</accession>
<dbReference type="SUPFAM" id="SSF51735">
    <property type="entry name" value="NAD(P)-binding Rossmann-fold domains"/>
    <property type="match status" value="1"/>
</dbReference>
<dbReference type="PROSITE" id="PS00061">
    <property type="entry name" value="ADH_SHORT"/>
    <property type="match status" value="1"/>
</dbReference>
<dbReference type="PANTHER" id="PTHR42760">
    <property type="entry name" value="SHORT-CHAIN DEHYDROGENASES/REDUCTASES FAMILY MEMBER"/>
    <property type="match status" value="1"/>
</dbReference>
<dbReference type="Proteomes" id="UP001176471">
    <property type="component" value="Unassembled WGS sequence"/>
</dbReference>
<dbReference type="SMART" id="SM00822">
    <property type="entry name" value="PKS_KR"/>
    <property type="match status" value="1"/>
</dbReference>
<dbReference type="InterPro" id="IPR057326">
    <property type="entry name" value="KR_dom"/>
</dbReference>
<proteinExistence type="inferred from homology"/>
<name>A0ABT8ZPK5_9SPHN</name>
<dbReference type="Pfam" id="PF13561">
    <property type="entry name" value="adh_short_C2"/>
    <property type="match status" value="1"/>
</dbReference>
<comment type="caution">
    <text evidence="3">The sequence shown here is derived from an EMBL/GenBank/DDBJ whole genome shotgun (WGS) entry which is preliminary data.</text>
</comment>
<sequence length="258" mass="27038">MASIFDLTGKVALVTGGNRGIGYAMAEGLGKAGADIIIWGSNPLRNQEAMARLAALPVRVKAQTVNVANEDEVVAATSEALADFGRLDTVVANAGIGGKAEKFHQFTSENMTAVFDVNLKGVFWTLREAARHMVDRARAGDAGGSLIAVSSLGSLFGMPTLQAYSASKGAVNALMRSLAAEHGRFGIRANTLAPGFIDTEMNAQLHSSEAIETILPRIPVRRWGQGSDVAGIAVYLASDASSYHTGDVFVIDGGFAIR</sequence>
<keyword evidence="4" id="KW-1185">Reference proteome</keyword>
<dbReference type="InterPro" id="IPR020904">
    <property type="entry name" value="Sc_DH/Rdtase_CS"/>
</dbReference>
<dbReference type="InterPro" id="IPR002347">
    <property type="entry name" value="SDR_fam"/>
</dbReference>
<dbReference type="RefSeq" id="WP_304536883.1">
    <property type="nucleotide sequence ID" value="NZ_JAUQOM010000008.1"/>
</dbReference>
<evidence type="ECO:0000313" key="3">
    <source>
        <dbReference type="EMBL" id="MDO7836472.1"/>
    </source>
</evidence>
<evidence type="ECO:0000256" key="1">
    <source>
        <dbReference type="ARBA" id="ARBA00006484"/>
    </source>
</evidence>
<evidence type="ECO:0000313" key="4">
    <source>
        <dbReference type="Proteomes" id="UP001176471"/>
    </source>
</evidence>
<dbReference type="PRINTS" id="PR00080">
    <property type="entry name" value="SDRFAMILY"/>
</dbReference>